<protein>
    <recommendedName>
        <fullName evidence="4">SbmA/BacA-like family protein</fullName>
    </recommendedName>
</protein>
<keyword evidence="1" id="KW-0472">Membrane</keyword>
<evidence type="ECO:0008006" key="4">
    <source>
        <dbReference type="Google" id="ProtNLM"/>
    </source>
</evidence>
<organism evidence="2 3">
    <name type="scientific">Cryptosporidium xiaoi</name>
    <dbReference type="NCBI Taxonomy" id="659607"/>
    <lineage>
        <taxon>Eukaryota</taxon>
        <taxon>Sar</taxon>
        <taxon>Alveolata</taxon>
        <taxon>Apicomplexa</taxon>
        <taxon>Conoidasida</taxon>
        <taxon>Coccidia</taxon>
        <taxon>Eucoccidiorida</taxon>
        <taxon>Eimeriorina</taxon>
        <taxon>Cryptosporidiidae</taxon>
        <taxon>Cryptosporidium</taxon>
    </lineage>
</organism>
<keyword evidence="3" id="KW-1185">Reference proteome</keyword>
<dbReference type="GO" id="GO:0015833">
    <property type="term" value="P:peptide transport"/>
    <property type="evidence" value="ECO:0007669"/>
    <property type="project" value="InterPro"/>
</dbReference>
<sequence>MLFILRIDNRSCTYIILLLLFISVISVFLIWLEYSGNSQTKVFGDALQNAVKANSKVGIEDLFRPLFDLILLRVTSVFVKSALNYISRKCIIYWRIKLTELFLYSWDLIHSIEGVSQRVQEDIMRYCAILERLLIFLAQDFFILIVYFPLLSRLSLNITETWVFPNVTVNTLLAIIITNSIIGTLFVFIPSNLLTKDIIEIDKSEALFRKELVLCEVNENYDMSHFPVIYDDVDSKHRRYYNKYFALKLVQSIYSQLARISFWIFAHPSMVPPYSLGILKQTMDAFDQVSISFNFLIRNFGEIVELFALHKRLSSIAKVVWGS</sequence>
<feature type="transmembrane region" description="Helical" evidence="1">
    <location>
        <begin position="70"/>
        <end position="87"/>
    </location>
</feature>
<dbReference type="EMBL" id="JAWDEY010000034">
    <property type="protein sequence ID" value="KAK6588331.1"/>
    <property type="molecule type" value="Genomic_DNA"/>
</dbReference>
<evidence type="ECO:0000313" key="2">
    <source>
        <dbReference type="EMBL" id="KAK6588331.1"/>
    </source>
</evidence>
<dbReference type="GO" id="GO:1904680">
    <property type="term" value="F:peptide transmembrane transporter activity"/>
    <property type="evidence" value="ECO:0007669"/>
    <property type="project" value="InterPro"/>
</dbReference>
<feature type="transmembrane region" description="Helical" evidence="1">
    <location>
        <begin position="172"/>
        <end position="194"/>
    </location>
</feature>
<comment type="caution">
    <text evidence="2">The sequence shown here is derived from an EMBL/GenBank/DDBJ whole genome shotgun (WGS) entry which is preliminary data.</text>
</comment>
<keyword evidence="1" id="KW-1133">Transmembrane helix</keyword>
<proteinExistence type="predicted"/>
<feature type="transmembrane region" description="Helical" evidence="1">
    <location>
        <begin position="133"/>
        <end position="152"/>
    </location>
</feature>
<dbReference type="AlphaFoldDB" id="A0AAV9Y0V3"/>
<dbReference type="Proteomes" id="UP001311799">
    <property type="component" value="Unassembled WGS sequence"/>
</dbReference>
<dbReference type="GO" id="GO:0016020">
    <property type="term" value="C:membrane"/>
    <property type="evidence" value="ECO:0007669"/>
    <property type="project" value="InterPro"/>
</dbReference>
<dbReference type="InterPro" id="IPR009248">
    <property type="entry name" value="SbmA_BacA"/>
</dbReference>
<name>A0AAV9Y0V3_9CRYT</name>
<dbReference type="Pfam" id="PF05992">
    <property type="entry name" value="SbmA_BacA"/>
    <property type="match status" value="1"/>
</dbReference>
<keyword evidence="1" id="KW-0812">Transmembrane</keyword>
<feature type="transmembrane region" description="Helical" evidence="1">
    <location>
        <begin position="12"/>
        <end position="32"/>
    </location>
</feature>
<gene>
    <name evidence="2" type="ORF">RS030_6882</name>
</gene>
<accession>A0AAV9Y0V3</accession>
<reference evidence="2 3" key="1">
    <citation type="submission" date="2023-10" db="EMBL/GenBank/DDBJ databases">
        <title>Comparative genomics analysis reveals potential genetic determinants of host preference in Cryptosporidium xiaoi.</title>
        <authorList>
            <person name="Xiao L."/>
            <person name="Li J."/>
        </authorList>
    </citation>
    <scope>NUCLEOTIDE SEQUENCE [LARGE SCALE GENOMIC DNA]</scope>
    <source>
        <strain evidence="2 3">52996</strain>
    </source>
</reference>
<evidence type="ECO:0000313" key="3">
    <source>
        <dbReference type="Proteomes" id="UP001311799"/>
    </source>
</evidence>
<evidence type="ECO:0000256" key="1">
    <source>
        <dbReference type="SAM" id="Phobius"/>
    </source>
</evidence>